<dbReference type="AlphaFoldDB" id="A0A1D1Y300"/>
<dbReference type="FunFam" id="1.25.40.10:FF:000010">
    <property type="entry name" value="Stress-induced phosphoprotein 1"/>
    <property type="match status" value="1"/>
</dbReference>
<keyword evidence="9" id="KW-0346">Stress response</keyword>
<dbReference type="GO" id="GO:0051879">
    <property type="term" value="F:Hsp90 protein binding"/>
    <property type="evidence" value="ECO:0007669"/>
    <property type="project" value="TreeGrafter"/>
</dbReference>
<dbReference type="FunFam" id="1.10.260.100:FF:000002">
    <property type="entry name" value="Stress-induced-phosphoprotein 1 (Hsp70/Hsp90-organizing)"/>
    <property type="match status" value="1"/>
</dbReference>
<dbReference type="Pfam" id="PF00515">
    <property type="entry name" value="TPR_1"/>
    <property type="match status" value="2"/>
</dbReference>
<name>A0A1D1Y300_9ARAE</name>
<dbReference type="Gene3D" id="1.10.260.100">
    <property type="match status" value="2"/>
</dbReference>
<evidence type="ECO:0000256" key="6">
    <source>
        <dbReference type="PROSITE-ProRule" id="PRU00339"/>
    </source>
</evidence>
<dbReference type="PROSITE" id="PS50293">
    <property type="entry name" value="TPR_REGION"/>
    <property type="match status" value="1"/>
</dbReference>
<dbReference type="InterPro" id="IPR006636">
    <property type="entry name" value="STI1_HS-bd"/>
</dbReference>
<keyword evidence="2" id="KW-0963">Cytoplasm</keyword>
<dbReference type="Pfam" id="PF17830">
    <property type="entry name" value="STI1-HOP_DP"/>
    <property type="match status" value="2"/>
</dbReference>
<comment type="subcellular location">
    <subcellularLocation>
        <location evidence="1">Cytoplasm</location>
    </subcellularLocation>
</comment>
<dbReference type="InterPro" id="IPR041243">
    <property type="entry name" value="STI1/HOP_DP"/>
</dbReference>
<dbReference type="Pfam" id="PF13424">
    <property type="entry name" value="TPR_12"/>
    <property type="match status" value="1"/>
</dbReference>
<evidence type="ECO:0000256" key="1">
    <source>
        <dbReference type="ARBA" id="ARBA00004496"/>
    </source>
</evidence>
<feature type="domain" description="STI1" evidence="8">
    <location>
        <begin position="129"/>
        <end position="168"/>
    </location>
</feature>
<dbReference type="EMBL" id="GDJX01018928">
    <property type="protein sequence ID" value="JAT49008.1"/>
    <property type="molecule type" value="Transcribed_RNA"/>
</dbReference>
<evidence type="ECO:0000256" key="5">
    <source>
        <dbReference type="ARBA" id="ARBA00023186"/>
    </source>
</evidence>
<dbReference type="PANTHER" id="PTHR22904:SF523">
    <property type="entry name" value="STRESS-INDUCED-PHOSPHOPROTEIN 1"/>
    <property type="match status" value="1"/>
</dbReference>
<feature type="compositionally biased region" description="Polar residues" evidence="7">
    <location>
        <begin position="493"/>
        <end position="502"/>
    </location>
</feature>
<dbReference type="PROSITE" id="PS50005">
    <property type="entry name" value="TPR"/>
    <property type="match status" value="5"/>
</dbReference>
<accession>A0A1D1Y300</accession>
<evidence type="ECO:0000256" key="4">
    <source>
        <dbReference type="ARBA" id="ARBA00022803"/>
    </source>
</evidence>
<feature type="domain" description="STI1" evidence="8">
    <location>
        <begin position="514"/>
        <end position="553"/>
    </location>
</feature>
<dbReference type="FunFam" id="1.25.40.10:FF:000020">
    <property type="entry name" value="Stress-induced phosphoprotein 1"/>
    <property type="match status" value="1"/>
</dbReference>
<evidence type="ECO:0000256" key="3">
    <source>
        <dbReference type="ARBA" id="ARBA00022737"/>
    </source>
</evidence>
<keyword evidence="5" id="KW-0143">Chaperone</keyword>
<dbReference type="InterPro" id="IPR013105">
    <property type="entry name" value="TPR_2"/>
</dbReference>
<evidence type="ECO:0000259" key="8">
    <source>
        <dbReference type="SMART" id="SM00727"/>
    </source>
</evidence>
<dbReference type="SMART" id="SM00727">
    <property type="entry name" value="STI1"/>
    <property type="match status" value="2"/>
</dbReference>
<keyword evidence="3" id="KW-0677">Repeat</keyword>
<dbReference type="PANTHER" id="PTHR22904">
    <property type="entry name" value="TPR REPEAT CONTAINING PROTEIN"/>
    <property type="match status" value="1"/>
</dbReference>
<dbReference type="GO" id="GO:0005737">
    <property type="term" value="C:cytoplasm"/>
    <property type="evidence" value="ECO:0007669"/>
    <property type="project" value="UniProtKB-SubCell"/>
</dbReference>
<dbReference type="Pfam" id="PF07719">
    <property type="entry name" value="TPR_2"/>
    <property type="match status" value="1"/>
</dbReference>
<dbReference type="InterPro" id="IPR019734">
    <property type="entry name" value="TPR_rpt"/>
</dbReference>
<feature type="region of interest" description="Disordered" evidence="7">
    <location>
        <begin position="493"/>
        <end position="512"/>
    </location>
</feature>
<feature type="compositionally biased region" description="Pro residues" evidence="7">
    <location>
        <begin position="189"/>
        <end position="211"/>
    </location>
</feature>
<keyword evidence="4 6" id="KW-0802">TPR repeat</keyword>
<sequence>MSAEEFKAQGNKAFSAKEYDKAIDFFTKAIELDPSNHVFYSNRSACHASLKQYNKALEDANKTIELKSAWAKGYSRKGAALHGLGKLEEARETYQEGLKHEPDNVQLKKSLEEVESSLEENFPVGKIFPDDILAKIALNPQLRPYLDQPDFIERVKAIQADPKQLNAYLQDERIKNVFMYILTGGVSPPSGPQEPPQPSQPSQPPPQPPQTEEPTEPEARDIPEPTEKTEEELKKEESTKEKELGNAAYKKREFEEALKRYDKAWELDSANASILTNKAAVLFEQEKYEDCIKVCEDAIDVGREHRADFKLIARAYGRIGNAYSKLGKLDEAIKYYQKSLTEHRTPDTLKKLTDIEKLKVKLEKEAYYNPELSDKAREEGNELFKKNDFANAVAKYTEAIKRNENDPRAYSNRAACYTKLMAYPEALKDCETCISLDPTFVKAYIRKAAVEYLKKEYTKCLETCEAALQHDQNGQHVAEINKQMEKCREVLWQSNPSGGSQESAEETLRRATSDPEIARIIQDPVMQQILQQSQEDPRAFKEHLKNPTVAANIQKLINAGVLRTA</sequence>
<dbReference type="SMART" id="SM00028">
    <property type="entry name" value="TPR"/>
    <property type="match status" value="9"/>
</dbReference>
<feature type="repeat" description="TPR" evidence="6">
    <location>
        <begin position="3"/>
        <end position="36"/>
    </location>
</feature>
<dbReference type="Gene3D" id="1.25.40.10">
    <property type="entry name" value="Tetratricopeptide repeat domain"/>
    <property type="match status" value="3"/>
</dbReference>
<reference evidence="9" key="1">
    <citation type="submission" date="2015-07" db="EMBL/GenBank/DDBJ databases">
        <title>Transcriptome Assembly of Anthurium amnicola.</title>
        <authorList>
            <person name="Suzuki J."/>
        </authorList>
    </citation>
    <scope>NUCLEOTIDE SEQUENCE</scope>
</reference>
<evidence type="ECO:0000256" key="7">
    <source>
        <dbReference type="SAM" id="MobiDB-lite"/>
    </source>
</evidence>
<gene>
    <name evidence="9" type="primary">sti1_1</name>
    <name evidence="9" type="ORF">g.2514</name>
</gene>
<proteinExistence type="predicted"/>
<dbReference type="InterPro" id="IPR011990">
    <property type="entry name" value="TPR-like_helical_dom_sf"/>
</dbReference>
<organism evidence="9">
    <name type="scientific">Anthurium amnicola</name>
    <dbReference type="NCBI Taxonomy" id="1678845"/>
    <lineage>
        <taxon>Eukaryota</taxon>
        <taxon>Viridiplantae</taxon>
        <taxon>Streptophyta</taxon>
        <taxon>Embryophyta</taxon>
        <taxon>Tracheophyta</taxon>
        <taxon>Spermatophyta</taxon>
        <taxon>Magnoliopsida</taxon>
        <taxon>Liliopsida</taxon>
        <taxon>Araceae</taxon>
        <taxon>Pothoideae</taxon>
        <taxon>Potheae</taxon>
        <taxon>Anthurium</taxon>
    </lineage>
</organism>
<feature type="repeat" description="TPR" evidence="6">
    <location>
        <begin position="71"/>
        <end position="104"/>
    </location>
</feature>
<feature type="region of interest" description="Disordered" evidence="7">
    <location>
        <begin position="185"/>
        <end position="244"/>
    </location>
</feature>
<feature type="repeat" description="TPR" evidence="6">
    <location>
        <begin position="238"/>
        <end position="271"/>
    </location>
</feature>
<dbReference type="FunFam" id="1.25.40.10:FF:000027">
    <property type="entry name" value="stress-induced-phosphoprotein 1 isoform X1"/>
    <property type="match status" value="1"/>
</dbReference>
<feature type="repeat" description="TPR" evidence="6">
    <location>
        <begin position="407"/>
        <end position="440"/>
    </location>
</feature>
<feature type="repeat" description="TPR" evidence="6">
    <location>
        <begin position="313"/>
        <end position="346"/>
    </location>
</feature>
<evidence type="ECO:0000256" key="2">
    <source>
        <dbReference type="ARBA" id="ARBA00022490"/>
    </source>
</evidence>
<evidence type="ECO:0000313" key="9">
    <source>
        <dbReference type="EMBL" id="JAT49008.1"/>
    </source>
</evidence>
<protein>
    <submittedName>
        <fullName evidence="9">Heat shock protein sti1</fullName>
    </submittedName>
</protein>
<feature type="compositionally biased region" description="Basic and acidic residues" evidence="7">
    <location>
        <begin position="217"/>
        <end position="244"/>
    </location>
</feature>
<dbReference type="SUPFAM" id="SSF48452">
    <property type="entry name" value="TPR-like"/>
    <property type="match status" value="2"/>
</dbReference>